<reference evidence="4 5" key="1">
    <citation type="submission" date="2023-02" db="EMBL/GenBank/DDBJ databases">
        <title>Genome sequence of Sphingobacterium sp. KACC 22765.</title>
        <authorList>
            <person name="Kim S."/>
            <person name="Heo J."/>
            <person name="Kwon S.-W."/>
        </authorList>
    </citation>
    <scope>NUCLEOTIDE SEQUENCE [LARGE SCALE GENOMIC DNA]</scope>
    <source>
        <strain evidence="4 5">KACC 22765</strain>
    </source>
</reference>
<name>A0ABY7WCY8_9SPHI</name>
<dbReference type="EC" id="3.1.3.1" evidence="4"/>
<feature type="signal peptide" evidence="3">
    <location>
        <begin position="1"/>
        <end position="23"/>
    </location>
</feature>
<dbReference type="SUPFAM" id="SSF51695">
    <property type="entry name" value="PLC-like phosphodiesterases"/>
    <property type="match status" value="1"/>
</dbReference>
<dbReference type="InterPro" id="IPR017946">
    <property type="entry name" value="PLC-like_Pdiesterase_TIM-brl"/>
</dbReference>
<keyword evidence="4" id="KW-0378">Hydrolase</keyword>
<proteinExistence type="inferred from homology"/>
<evidence type="ECO:0000256" key="1">
    <source>
        <dbReference type="ARBA" id="ARBA00022553"/>
    </source>
</evidence>
<dbReference type="Proteomes" id="UP001221558">
    <property type="component" value="Chromosome"/>
</dbReference>
<evidence type="ECO:0000313" key="5">
    <source>
        <dbReference type="Proteomes" id="UP001221558"/>
    </source>
</evidence>
<evidence type="ECO:0000256" key="2">
    <source>
        <dbReference type="RuleBase" id="RU003946"/>
    </source>
</evidence>
<dbReference type="Pfam" id="PF00245">
    <property type="entry name" value="Alk_phosphatase"/>
    <property type="match status" value="2"/>
</dbReference>
<keyword evidence="3" id="KW-0732">Signal</keyword>
<comment type="similarity">
    <text evidence="2">Belongs to the alkaline phosphatase family.</text>
</comment>
<dbReference type="SUPFAM" id="SSF53649">
    <property type="entry name" value="Alkaline phosphatase-like"/>
    <property type="match status" value="1"/>
</dbReference>
<organism evidence="4 5">
    <name type="scientific">Sphingobacterium oryzagri</name>
    <dbReference type="NCBI Taxonomy" id="3025669"/>
    <lineage>
        <taxon>Bacteria</taxon>
        <taxon>Pseudomonadati</taxon>
        <taxon>Bacteroidota</taxon>
        <taxon>Sphingobacteriia</taxon>
        <taxon>Sphingobacteriales</taxon>
        <taxon>Sphingobacteriaceae</taxon>
        <taxon>Sphingobacterium</taxon>
    </lineage>
</organism>
<evidence type="ECO:0000256" key="3">
    <source>
        <dbReference type="SAM" id="SignalP"/>
    </source>
</evidence>
<dbReference type="SMART" id="SM00098">
    <property type="entry name" value="alkPPc"/>
    <property type="match status" value="1"/>
</dbReference>
<evidence type="ECO:0000313" key="4">
    <source>
        <dbReference type="EMBL" id="WDF67522.1"/>
    </source>
</evidence>
<accession>A0ABY7WCY8</accession>
<gene>
    <name evidence="4" type="ORF">PQ465_14580</name>
</gene>
<keyword evidence="5" id="KW-1185">Reference proteome</keyword>
<dbReference type="InterPro" id="IPR001952">
    <property type="entry name" value="Alkaline_phosphatase"/>
</dbReference>
<keyword evidence="1" id="KW-0597">Phosphoprotein</keyword>
<dbReference type="PANTHER" id="PTHR11596">
    <property type="entry name" value="ALKALINE PHOSPHATASE"/>
    <property type="match status" value="1"/>
</dbReference>
<feature type="chain" id="PRO_5045740689" evidence="3">
    <location>
        <begin position="24"/>
        <end position="638"/>
    </location>
</feature>
<dbReference type="GO" id="GO:0004035">
    <property type="term" value="F:alkaline phosphatase activity"/>
    <property type="evidence" value="ECO:0007669"/>
    <property type="project" value="UniProtKB-EC"/>
</dbReference>
<dbReference type="CDD" id="cd16012">
    <property type="entry name" value="ALP"/>
    <property type="match status" value="1"/>
</dbReference>
<protein>
    <submittedName>
        <fullName evidence="4">Alkaline phosphatase</fullName>
        <ecNumber evidence="4">3.1.3.1</ecNumber>
    </submittedName>
</protein>
<sequence length="638" mass="70756">MMKTFFTLVSCLLLCHTTAFVYAQQPVAMHDRFDQLMYAAHAAGEQKLKGHSHNDYAQKIPFFTAYYAGMESIEIDLFLQNDSLYAAHEKSEVRAGRTLEALYLRPLTALYKANKHQPFADSSKNLQLLIDLKEDYRQLMPALITLLQPYRFMFDPKINKHAVRIVISGNMPSPENFDDYPAWIYFDGRPSITYSTQQRARLGLISEDLRAFTNWNGKGVPTKTEMANIQHLAKRIQDWGLTLRLWGTPESVNTWIILEKLGVFWLNTDQPGHLKTYLDEIARTSFRATNFYEVYQPTYASDGKNRKPKNVVLLIGDGMGLGHIQAAATANGGKLNMTNMRHLGFSNTASFSLGNTDSGAGGSAIATGVKTFNGALSVDTTGRAQANIPDLLSKKGIHSGILSTGDASDATPAVFYAHHRDRNASEEISFSLAKNNTIDILIGALPAVFTDSVKYRQLKDSLANNRFTVLASKAAFLSSPEEKLVVYLPDSLMRPVKDGRDDLLSDFLVASIAKLKDRGRGFFIMAEGAQIDYGGHARDLTYVTTETLDFDRAVGEALRFADRDGETLVIVVADHETGGLSLLDAEPARGAIRANFSSNDHSSAMVPLMAYGPGAQNFTGYFENTEIFKRIMQLFDPE</sequence>
<dbReference type="RefSeq" id="WP_274266250.1">
    <property type="nucleotide sequence ID" value="NZ_CP117880.1"/>
</dbReference>
<dbReference type="PRINTS" id="PR00113">
    <property type="entry name" value="ALKPHPHTASE"/>
</dbReference>
<dbReference type="PANTHER" id="PTHR11596:SF5">
    <property type="entry name" value="ALKALINE PHOSPHATASE"/>
    <property type="match status" value="1"/>
</dbReference>
<dbReference type="EMBL" id="CP117880">
    <property type="protein sequence ID" value="WDF67522.1"/>
    <property type="molecule type" value="Genomic_DNA"/>
</dbReference>
<dbReference type="InterPro" id="IPR017850">
    <property type="entry name" value="Alkaline_phosphatase_core_sf"/>
</dbReference>
<dbReference type="Gene3D" id="3.40.720.10">
    <property type="entry name" value="Alkaline Phosphatase, subunit A"/>
    <property type="match status" value="1"/>
</dbReference>